<dbReference type="InterPro" id="IPR029052">
    <property type="entry name" value="Metallo-depent_PP-like"/>
</dbReference>
<dbReference type="SUPFAM" id="SSF56300">
    <property type="entry name" value="Metallo-dependent phosphatases"/>
    <property type="match status" value="1"/>
</dbReference>
<dbReference type="InterPro" id="IPR018946">
    <property type="entry name" value="PhoD-like_MPP"/>
</dbReference>
<reference evidence="2" key="1">
    <citation type="submission" date="2018-05" db="EMBL/GenBank/DDBJ databases">
        <authorList>
            <person name="Lanie J.A."/>
            <person name="Ng W.-L."/>
            <person name="Kazmierczak K.M."/>
            <person name="Andrzejewski T.M."/>
            <person name="Davidsen T.M."/>
            <person name="Wayne K.J."/>
            <person name="Tettelin H."/>
            <person name="Glass J.I."/>
            <person name="Rusch D."/>
            <person name="Podicherti R."/>
            <person name="Tsui H.-C.T."/>
            <person name="Winkler M.E."/>
        </authorList>
    </citation>
    <scope>NUCLEOTIDE SEQUENCE</scope>
</reference>
<protein>
    <recommendedName>
        <fullName evidence="1">PhoD-like phosphatase metallophosphatase domain-containing protein</fullName>
    </recommendedName>
</protein>
<evidence type="ECO:0000313" key="2">
    <source>
        <dbReference type="EMBL" id="SVE01667.1"/>
    </source>
</evidence>
<dbReference type="PANTHER" id="PTHR33987:SF1">
    <property type="entry name" value="CALCINEURIN-LIKE METALLO-PHOSPHOESTERASE SUPERFAMILY PROTEIN"/>
    <property type="match status" value="1"/>
</dbReference>
<dbReference type="Pfam" id="PF09423">
    <property type="entry name" value="PhoD"/>
    <property type="match status" value="1"/>
</dbReference>
<dbReference type="Gene3D" id="3.60.21.70">
    <property type="entry name" value="PhoD-like phosphatase"/>
    <property type="match status" value="1"/>
</dbReference>
<dbReference type="AlphaFoldDB" id="A0A383A1E4"/>
<organism evidence="2">
    <name type="scientific">marine metagenome</name>
    <dbReference type="NCBI Taxonomy" id="408172"/>
    <lineage>
        <taxon>unclassified sequences</taxon>
        <taxon>metagenomes</taxon>
        <taxon>ecological metagenomes</taxon>
    </lineage>
</organism>
<dbReference type="PANTHER" id="PTHR33987">
    <property type="entry name" value="CALCINEURIN-LIKE METALLO-PHOSPHOESTERASE SUPERFAMILY PROTEIN"/>
    <property type="match status" value="1"/>
</dbReference>
<feature type="domain" description="PhoD-like phosphatase metallophosphatase" evidence="1">
    <location>
        <begin position="14"/>
        <end position="178"/>
    </location>
</feature>
<gene>
    <name evidence="2" type="ORF">METZ01_LOCUS454521</name>
</gene>
<evidence type="ECO:0000259" key="1">
    <source>
        <dbReference type="Pfam" id="PF09423"/>
    </source>
</evidence>
<feature type="non-terminal residue" evidence="2">
    <location>
        <position position="1"/>
    </location>
</feature>
<proteinExistence type="predicted"/>
<name>A0A383A1E4_9ZZZZ</name>
<accession>A0A383A1E4</accession>
<sequence>VAADDAPLTRIAFGSCSKHNADQPLWDPIVAADPDLWIWTGDIVYAVTEDMDLMRAIYALQRARPDYSRLVAACPVIGTWDDHDYGVNNGGLEYPQHRRSQQLLLDFLDVDSDDEQRQRSGVYASHTYGPPGQRLKVLLLDTRYHRQEPDSDADILGAEQADWLETELRESDAQIHLIVS</sequence>
<dbReference type="CDD" id="cd07389">
    <property type="entry name" value="MPP_PhoD"/>
    <property type="match status" value="1"/>
</dbReference>
<dbReference type="InterPro" id="IPR038607">
    <property type="entry name" value="PhoD-like_sf"/>
</dbReference>
<feature type="non-terminal residue" evidence="2">
    <location>
        <position position="180"/>
    </location>
</feature>
<dbReference type="EMBL" id="UINC01188446">
    <property type="protein sequence ID" value="SVE01667.1"/>
    <property type="molecule type" value="Genomic_DNA"/>
</dbReference>